<dbReference type="SUPFAM" id="SSF81383">
    <property type="entry name" value="F-box domain"/>
    <property type="match status" value="1"/>
</dbReference>
<reference evidence="2 3" key="1">
    <citation type="journal article" date="2018" name="Mol. Plant">
        <title>The genome of Artemisia annua provides insight into the evolution of Asteraceae family and artemisinin biosynthesis.</title>
        <authorList>
            <person name="Shen Q."/>
            <person name="Zhang L."/>
            <person name="Liao Z."/>
            <person name="Wang S."/>
            <person name="Yan T."/>
            <person name="Shi P."/>
            <person name="Liu M."/>
            <person name="Fu X."/>
            <person name="Pan Q."/>
            <person name="Wang Y."/>
            <person name="Lv Z."/>
            <person name="Lu X."/>
            <person name="Zhang F."/>
            <person name="Jiang W."/>
            <person name="Ma Y."/>
            <person name="Chen M."/>
            <person name="Hao X."/>
            <person name="Li L."/>
            <person name="Tang Y."/>
            <person name="Lv G."/>
            <person name="Zhou Y."/>
            <person name="Sun X."/>
            <person name="Brodelius P.E."/>
            <person name="Rose J.K.C."/>
            <person name="Tang K."/>
        </authorList>
    </citation>
    <scope>NUCLEOTIDE SEQUENCE [LARGE SCALE GENOMIC DNA]</scope>
    <source>
        <strain evidence="3">cv. Huhao1</strain>
        <tissue evidence="2">Leaf</tissue>
    </source>
</reference>
<proteinExistence type="predicted"/>
<evidence type="ECO:0000313" key="2">
    <source>
        <dbReference type="EMBL" id="PWA98287.1"/>
    </source>
</evidence>
<dbReference type="InterPro" id="IPR053197">
    <property type="entry name" value="F-box_SCFL_complex_component"/>
</dbReference>
<keyword evidence="3" id="KW-1185">Reference proteome</keyword>
<name>A0A2U1QK13_ARTAN</name>
<evidence type="ECO:0000259" key="1">
    <source>
        <dbReference type="PROSITE" id="PS50181"/>
    </source>
</evidence>
<comment type="caution">
    <text evidence="2">The sequence shown here is derived from an EMBL/GenBank/DDBJ whole genome shotgun (WGS) entry which is preliminary data.</text>
</comment>
<accession>A0A2U1QK13</accession>
<dbReference type="CDD" id="cd22160">
    <property type="entry name" value="F-box_AtFBL13-like"/>
    <property type="match status" value="1"/>
</dbReference>
<dbReference type="EMBL" id="PKPP01000074">
    <property type="protein sequence ID" value="PWA98287.1"/>
    <property type="molecule type" value="Genomic_DNA"/>
</dbReference>
<dbReference type="Pfam" id="PF00646">
    <property type="entry name" value="F-box"/>
    <property type="match status" value="1"/>
</dbReference>
<dbReference type="AlphaFoldDB" id="A0A2U1QK13"/>
<dbReference type="InterPro" id="IPR001810">
    <property type="entry name" value="F-box_dom"/>
</dbReference>
<dbReference type="InterPro" id="IPR036047">
    <property type="entry name" value="F-box-like_dom_sf"/>
</dbReference>
<sequence>MDYKQVAKRMNDEIDRLSNLPDDLIHKILSFVGIKRAIELSALSSRWRYIWTSMPHLNFFFKDFYTSNFVTHLVSRRNNLIEVFSIKLCFDECSSKVFVEQVLKYAFSHNVQQLDIIWFDGGSIESPLSLIRSESLTHLSMIRKCFTGRGYCVEDVQGSFNVVNVVAPQLKNLTIDNGPEKYQYLISAPRLVSLLYKGHHCLDLSTDGISLLEKVDLCVCGGIASAYKIVCLFQHLRSVKYLTLNLEILELLSSSVELILINRPPFANLKSLHIYPVEELSEVRNDVEMSSEVKNYLLENSPSATFTMVSRECANLKNLTLKSCKVIGLNGLNIRHPLLSNLTVEDVQGSFNVVNVVAPQLKNLTIDNGPEKYQYLISAPRLVSLLYKGHHCLDLSTDGISLLEKVDLCVCGGIASAYKIVCLFQHLRSVKYLTLNLEILELLSSSVELILINRPPFANLKSLHIYPVEELSEVRNDVEMSSEVKNYLLENSPSATFTMVSREESRVRKDTKLAQNQMASLQLMLEHEKTKMENQITQVENLLQIGERMTHVNRCWEGLSDRIEQGKQKTDDIIAQLRNIKKLMTKLPASKRAEMEPCFSSLAHSFLLSESHPNAIVSNPVAQL</sequence>
<dbReference type="InterPro" id="IPR053781">
    <property type="entry name" value="F-box_AtFBL13-like"/>
</dbReference>
<dbReference type="Proteomes" id="UP000245207">
    <property type="component" value="Unassembled WGS sequence"/>
</dbReference>
<organism evidence="2 3">
    <name type="scientific">Artemisia annua</name>
    <name type="common">Sweet wormwood</name>
    <dbReference type="NCBI Taxonomy" id="35608"/>
    <lineage>
        <taxon>Eukaryota</taxon>
        <taxon>Viridiplantae</taxon>
        <taxon>Streptophyta</taxon>
        <taxon>Embryophyta</taxon>
        <taxon>Tracheophyta</taxon>
        <taxon>Spermatophyta</taxon>
        <taxon>Magnoliopsida</taxon>
        <taxon>eudicotyledons</taxon>
        <taxon>Gunneridae</taxon>
        <taxon>Pentapetalae</taxon>
        <taxon>asterids</taxon>
        <taxon>campanulids</taxon>
        <taxon>Asterales</taxon>
        <taxon>Asteraceae</taxon>
        <taxon>Asteroideae</taxon>
        <taxon>Anthemideae</taxon>
        <taxon>Artemisiinae</taxon>
        <taxon>Artemisia</taxon>
    </lineage>
</organism>
<protein>
    <submittedName>
        <fullName evidence="2">F-box domain, Leucine-rich repeat domain, L domain-like protein</fullName>
    </submittedName>
</protein>
<dbReference type="PANTHER" id="PTHR34223">
    <property type="entry name" value="OS11G0201299 PROTEIN"/>
    <property type="match status" value="1"/>
</dbReference>
<dbReference type="SMART" id="SM00256">
    <property type="entry name" value="FBOX"/>
    <property type="match status" value="1"/>
</dbReference>
<dbReference type="Gene3D" id="1.20.1280.50">
    <property type="match status" value="1"/>
</dbReference>
<dbReference type="STRING" id="35608.A0A2U1QK13"/>
<dbReference type="OrthoDB" id="1848700at2759"/>
<evidence type="ECO:0000313" key="3">
    <source>
        <dbReference type="Proteomes" id="UP000245207"/>
    </source>
</evidence>
<feature type="domain" description="F-box" evidence="1">
    <location>
        <begin position="14"/>
        <end position="64"/>
    </location>
</feature>
<dbReference type="PANTHER" id="PTHR34223:SF101">
    <property type="entry name" value="F-BOX DOMAIN-CONTAINING PROTEIN"/>
    <property type="match status" value="1"/>
</dbReference>
<gene>
    <name evidence="2" type="ORF">CTI12_AA021740</name>
</gene>
<dbReference type="PROSITE" id="PS50181">
    <property type="entry name" value="FBOX"/>
    <property type="match status" value="1"/>
</dbReference>